<evidence type="ECO:0000259" key="6">
    <source>
        <dbReference type="SMART" id="SM00062"/>
    </source>
</evidence>
<dbReference type="GO" id="GO:0030313">
    <property type="term" value="C:cell envelope"/>
    <property type="evidence" value="ECO:0007669"/>
    <property type="project" value="UniProtKB-SubCell"/>
</dbReference>
<evidence type="ECO:0000256" key="3">
    <source>
        <dbReference type="ARBA" id="ARBA00022729"/>
    </source>
</evidence>
<evidence type="ECO:0008006" key="10">
    <source>
        <dbReference type="Google" id="ProtNLM"/>
    </source>
</evidence>
<dbReference type="SUPFAM" id="SSF53850">
    <property type="entry name" value="Periplasmic binding protein-like II"/>
    <property type="match status" value="1"/>
</dbReference>
<comment type="similarity">
    <text evidence="2 4">Belongs to the bacterial solute-binding protein 3 family.</text>
</comment>
<proteinExistence type="inferred from homology"/>
<feature type="domain" description="Ionotropic glutamate receptor C-terminal" evidence="7">
    <location>
        <begin position="48"/>
        <end position="269"/>
    </location>
</feature>
<dbReference type="AlphaFoldDB" id="A0A154BRY2"/>
<dbReference type="PANTHER" id="PTHR35936">
    <property type="entry name" value="MEMBRANE-BOUND LYTIC MUREIN TRANSGLYCOSYLASE F"/>
    <property type="match status" value="1"/>
</dbReference>
<feature type="chain" id="PRO_5038463806" description="Amino acid ABC transporter substrate-binding protein" evidence="5">
    <location>
        <begin position="24"/>
        <end position="280"/>
    </location>
</feature>
<name>A0A154BRY2_ANASB</name>
<dbReference type="PROSITE" id="PS01039">
    <property type="entry name" value="SBP_BACTERIAL_3"/>
    <property type="match status" value="1"/>
</dbReference>
<evidence type="ECO:0000313" key="9">
    <source>
        <dbReference type="Proteomes" id="UP000076268"/>
    </source>
</evidence>
<reference evidence="8 9" key="1">
    <citation type="submission" date="2016-02" db="EMBL/GenBank/DDBJ databases">
        <title>Anaerosporomusa subterraneum gen. nov., sp. nov., a spore-forming obligate anaerobe isolated from saprolite.</title>
        <authorList>
            <person name="Choi J.K."/>
            <person name="Shah M."/>
            <person name="Yee N."/>
        </authorList>
    </citation>
    <scope>NUCLEOTIDE SEQUENCE [LARGE SCALE GENOMIC DNA]</scope>
    <source>
        <strain evidence="8 9">RU4</strain>
    </source>
</reference>
<dbReference type="Pfam" id="PF00497">
    <property type="entry name" value="SBP_bac_3"/>
    <property type="match status" value="1"/>
</dbReference>
<keyword evidence="9" id="KW-1185">Reference proteome</keyword>
<dbReference type="CDD" id="cd13629">
    <property type="entry name" value="PBP2_Dsm1740"/>
    <property type="match status" value="1"/>
</dbReference>
<dbReference type="STRING" id="1794912.AXX12_09360"/>
<sequence length="280" mass="30986">MISYTKKAIVLCMIMLFAVVALAGCGSSTPTQKKEENNAVAELKKKGKIVVGTASGYFPFEMADKKGELVGFDVDVAKAIAKELGVQVEFQNYAFSGLIPALQAKKVDIVIAGMTISDKRKEVVDFSDTYFKSGQALLVNKQFPNIKTWEDLDKPGNVIAVSMGTTADQTASKMFKNATVKKFEGSAYAGLELINGKAAAVVHETPWVAIYHRQHPDNTYPILEPFTTENLGIAVPKGNQELVTWLNTFLKKYNGSEEYKKSYAYWFVDMPWWDSVPPKK</sequence>
<gene>
    <name evidence="8" type="ORF">AXX12_09360</name>
</gene>
<evidence type="ECO:0000256" key="5">
    <source>
        <dbReference type="SAM" id="SignalP"/>
    </source>
</evidence>
<dbReference type="PROSITE" id="PS51257">
    <property type="entry name" value="PROKAR_LIPOPROTEIN"/>
    <property type="match status" value="1"/>
</dbReference>
<organism evidence="8 9">
    <name type="scientific">Anaerosporomusa subterranea</name>
    <dbReference type="NCBI Taxonomy" id="1794912"/>
    <lineage>
        <taxon>Bacteria</taxon>
        <taxon>Bacillati</taxon>
        <taxon>Bacillota</taxon>
        <taxon>Negativicutes</taxon>
        <taxon>Acetonemataceae</taxon>
        <taxon>Anaerosporomusa</taxon>
    </lineage>
</organism>
<dbReference type="RefSeq" id="WP_066242417.1">
    <property type="nucleotide sequence ID" value="NZ_LSGP01000017.1"/>
</dbReference>
<feature type="signal peptide" evidence="5">
    <location>
        <begin position="1"/>
        <end position="23"/>
    </location>
</feature>
<evidence type="ECO:0000313" key="8">
    <source>
        <dbReference type="EMBL" id="KYZ76625.1"/>
    </source>
</evidence>
<dbReference type="Gene3D" id="3.40.190.10">
    <property type="entry name" value="Periplasmic binding protein-like II"/>
    <property type="match status" value="2"/>
</dbReference>
<dbReference type="SMART" id="SM00062">
    <property type="entry name" value="PBPb"/>
    <property type="match status" value="1"/>
</dbReference>
<evidence type="ECO:0000259" key="7">
    <source>
        <dbReference type="SMART" id="SM00079"/>
    </source>
</evidence>
<evidence type="ECO:0000256" key="1">
    <source>
        <dbReference type="ARBA" id="ARBA00004196"/>
    </source>
</evidence>
<dbReference type="Proteomes" id="UP000076268">
    <property type="component" value="Unassembled WGS sequence"/>
</dbReference>
<comment type="caution">
    <text evidence="8">The sequence shown here is derived from an EMBL/GenBank/DDBJ whole genome shotgun (WGS) entry which is preliminary data.</text>
</comment>
<feature type="domain" description="Solute-binding protein family 3/N-terminal" evidence="6">
    <location>
        <begin position="48"/>
        <end position="270"/>
    </location>
</feature>
<dbReference type="PANTHER" id="PTHR35936:SF38">
    <property type="entry name" value="GLUTAMINE-BINDING PERIPLASMIC PROTEIN"/>
    <property type="match status" value="1"/>
</dbReference>
<dbReference type="GO" id="GO:0015276">
    <property type="term" value="F:ligand-gated monoatomic ion channel activity"/>
    <property type="evidence" value="ECO:0007669"/>
    <property type="project" value="InterPro"/>
</dbReference>
<protein>
    <recommendedName>
        <fullName evidence="10">Amino acid ABC transporter substrate-binding protein</fullName>
    </recommendedName>
</protein>
<comment type="subcellular location">
    <subcellularLocation>
        <location evidence="1">Cell envelope</location>
    </subcellularLocation>
</comment>
<dbReference type="SMART" id="SM00079">
    <property type="entry name" value="PBPe"/>
    <property type="match status" value="1"/>
</dbReference>
<evidence type="ECO:0000256" key="4">
    <source>
        <dbReference type="RuleBase" id="RU003744"/>
    </source>
</evidence>
<evidence type="ECO:0000256" key="2">
    <source>
        <dbReference type="ARBA" id="ARBA00010333"/>
    </source>
</evidence>
<dbReference type="InterPro" id="IPR018313">
    <property type="entry name" value="SBP_3_CS"/>
</dbReference>
<accession>A0A154BRY2</accession>
<dbReference type="EMBL" id="LSGP01000017">
    <property type="protein sequence ID" value="KYZ76625.1"/>
    <property type="molecule type" value="Genomic_DNA"/>
</dbReference>
<dbReference type="InterPro" id="IPR001638">
    <property type="entry name" value="Solute-binding_3/MltF_N"/>
</dbReference>
<dbReference type="InterPro" id="IPR001320">
    <property type="entry name" value="Iontro_rcpt_C"/>
</dbReference>
<dbReference type="GO" id="GO:0016020">
    <property type="term" value="C:membrane"/>
    <property type="evidence" value="ECO:0007669"/>
    <property type="project" value="InterPro"/>
</dbReference>
<keyword evidence="3 5" id="KW-0732">Signal</keyword>
<dbReference type="OrthoDB" id="8613538at2"/>